<reference evidence="3" key="2">
    <citation type="submission" date="2013-04" db="EMBL/GenBank/DDBJ databases">
        <title>Genomic mechanisms accounting for the adaptation to parasitism in nematode-trapping fungi.</title>
        <authorList>
            <person name="Ahren D.G."/>
        </authorList>
    </citation>
    <scope>NUCLEOTIDE SEQUENCE [LARGE SCALE GENOMIC DNA]</scope>
    <source>
        <strain evidence="3">CBS 200.50</strain>
    </source>
</reference>
<dbReference type="Proteomes" id="UP000015100">
    <property type="component" value="Unassembled WGS sequence"/>
</dbReference>
<feature type="compositionally biased region" description="Polar residues" evidence="1">
    <location>
        <begin position="294"/>
        <end position="304"/>
    </location>
</feature>
<dbReference type="AlphaFoldDB" id="S8A9S0"/>
<keyword evidence="3" id="KW-1185">Reference proteome</keyword>
<dbReference type="HOGENOM" id="CLU_885724_0_0_1"/>
<reference evidence="2 3" key="1">
    <citation type="journal article" date="2013" name="PLoS Genet.">
        <title>Genomic mechanisms accounting for the adaptation to parasitism in nematode-trapping fungi.</title>
        <authorList>
            <person name="Meerupati T."/>
            <person name="Andersson K.M."/>
            <person name="Friman E."/>
            <person name="Kumar D."/>
            <person name="Tunlid A."/>
            <person name="Ahren D."/>
        </authorList>
    </citation>
    <scope>NUCLEOTIDE SEQUENCE [LARGE SCALE GENOMIC DNA]</scope>
    <source>
        <strain evidence="2 3">CBS 200.50</strain>
    </source>
</reference>
<protein>
    <submittedName>
        <fullName evidence="2">Uncharacterized protein</fullName>
    </submittedName>
</protein>
<organism evidence="2 3">
    <name type="scientific">Dactylellina haptotyla (strain CBS 200.50)</name>
    <name type="common">Nematode-trapping fungus</name>
    <name type="synonym">Monacrosporium haptotylum</name>
    <dbReference type="NCBI Taxonomy" id="1284197"/>
    <lineage>
        <taxon>Eukaryota</taxon>
        <taxon>Fungi</taxon>
        <taxon>Dikarya</taxon>
        <taxon>Ascomycota</taxon>
        <taxon>Pezizomycotina</taxon>
        <taxon>Orbiliomycetes</taxon>
        <taxon>Orbiliales</taxon>
        <taxon>Orbiliaceae</taxon>
        <taxon>Dactylellina</taxon>
    </lineage>
</organism>
<gene>
    <name evidence="2" type="ORF">H072_6486</name>
</gene>
<evidence type="ECO:0000313" key="2">
    <source>
        <dbReference type="EMBL" id="EPS39740.1"/>
    </source>
</evidence>
<evidence type="ECO:0000256" key="1">
    <source>
        <dbReference type="SAM" id="MobiDB-lite"/>
    </source>
</evidence>
<name>S8A9S0_DACHA</name>
<dbReference type="EMBL" id="AQGS01000454">
    <property type="protein sequence ID" value="EPS39740.1"/>
    <property type="molecule type" value="Genomic_DNA"/>
</dbReference>
<evidence type="ECO:0000313" key="3">
    <source>
        <dbReference type="Proteomes" id="UP000015100"/>
    </source>
</evidence>
<sequence length="314" mass="34420">MLEVAGRQAGILPRSISTRPSTERAESTTGPGGWSLWSIISPKKKFIVTPDERGSRRTKANIEEKGGLRQFLETRNATSLAKRMDPPKPKRKIYEAHMDITCQRINDTIAQDYDDLLDIIGSALPSDAIPNFDEWLEEAGGNEEVVEDRVWAHIKQCLECDCKPGDPNGDGQFELAPDPDSEECQDEIVAKVCQIVYGKKKYVRPWAWGLPAYIAGSANANPGPSGSQSGSRRRLVPGTKEPYYVEGQGSEERSYSDLVSGLGAIGGYGAWAARKIVGGRDNNHLKRTVEQDTIDNGSKDSQSGLLEGTHDDTD</sequence>
<feature type="region of interest" description="Disordered" evidence="1">
    <location>
        <begin position="281"/>
        <end position="314"/>
    </location>
</feature>
<feature type="region of interest" description="Disordered" evidence="1">
    <location>
        <begin position="1"/>
        <end position="34"/>
    </location>
</feature>
<proteinExistence type="predicted"/>
<accession>S8A9S0</accession>
<comment type="caution">
    <text evidence="2">The sequence shown here is derived from an EMBL/GenBank/DDBJ whole genome shotgun (WGS) entry which is preliminary data.</text>
</comment>
<feature type="region of interest" description="Disordered" evidence="1">
    <location>
        <begin position="219"/>
        <end position="250"/>
    </location>
</feature>
<feature type="compositionally biased region" description="Basic and acidic residues" evidence="1">
    <location>
        <begin position="281"/>
        <end position="290"/>
    </location>
</feature>